<dbReference type="PATRIC" id="fig|693216.3.peg.539"/>
<dbReference type="NCBIfam" id="TIGR00254">
    <property type="entry name" value="GGDEF"/>
    <property type="match status" value="1"/>
</dbReference>
<dbReference type="InterPro" id="IPR043128">
    <property type="entry name" value="Rev_trsase/Diguanyl_cyclase"/>
</dbReference>
<keyword evidence="3" id="KW-1185">Reference proteome</keyword>
<dbReference type="Gene3D" id="3.30.450.40">
    <property type="match status" value="1"/>
</dbReference>
<dbReference type="SMART" id="SM00267">
    <property type="entry name" value="GGDEF"/>
    <property type="match status" value="1"/>
</dbReference>
<feature type="domain" description="GGDEF" evidence="1">
    <location>
        <begin position="202"/>
        <end position="327"/>
    </location>
</feature>
<dbReference type="InterPro" id="IPR000160">
    <property type="entry name" value="GGDEF_dom"/>
</dbReference>
<evidence type="ECO:0000313" key="2">
    <source>
        <dbReference type="EMBL" id="CBA27722.1"/>
    </source>
</evidence>
<dbReference type="KEGG" id="ctu:CTU_05690"/>
<reference evidence="3" key="2">
    <citation type="journal article" date="2011" name="J. Bacteriol.">
        <title>Complete genome sequence of Cronobacter turicensis LMG 23827, a food-borne pathogen causing deaths in neonates.</title>
        <authorList>
            <person name="Stephan R."/>
            <person name="Lehner A."/>
            <person name="Tischler P."/>
            <person name="Rattei T."/>
        </authorList>
    </citation>
    <scope>NUCLEOTIDE SEQUENCE [LARGE SCALE GENOMIC DNA]</scope>
    <source>
        <strain evidence="3">DSM 18703 / CCUG 55852 / LMG 23827 / z3032</strain>
    </source>
</reference>
<dbReference type="CDD" id="cd01949">
    <property type="entry name" value="GGDEF"/>
    <property type="match status" value="1"/>
</dbReference>
<dbReference type="SMART" id="SM00065">
    <property type="entry name" value="GAF"/>
    <property type="match status" value="1"/>
</dbReference>
<dbReference type="Pfam" id="PF01590">
    <property type="entry name" value="GAF"/>
    <property type="match status" value="1"/>
</dbReference>
<dbReference type="InterPro" id="IPR003018">
    <property type="entry name" value="GAF"/>
</dbReference>
<dbReference type="PROSITE" id="PS50887">
    <property type="entry name" value="GGDEF"/>
    <property type="match status" value="1"/>
</dbReference>
<dbReference type="SUPFAM" id="SSF55073">
    <property type="entry name" value="Nucleotide cyclase"/>
    <property type="match status" value="1"/>
</dbReference>
<dbReference type="Gene3D" id="3.30.70.270">
    <property type="match status" value="1"/>
</dbReference>
<dbReference type="Proteomes" id="UP000002069">
    <property type="component" value="Chromosome"/>
</dbReference>
<protein>
    <recommendedName>
        <fullName evidence="1">GGDEF domain-containing protein</fullName>
    </recommendedName>
</protein>
<gene>
    <name evidence="2" type="ordered locus">Ctu_05690</name>
</gene>
<evidence type="ECO:0000313" key="3">
    <source>
        <dbReference type="Proteomes" id="UP000002069"/>
    </source>
</evidence>
<dbReference type="EMBL" id="FN543093">
    <property type="protein sequence ID" value="CBA27722.1"/>
    <property type="molecule type" value="Genomic_DNA"/>
</dbReference>
<dbReference type="AlphaFoldDB" id="C9XUW9"/>
<name>C9XUW9_CROTZ</name>
<dbReference type="SUPFAM" id="SSF55781">
    <property type="entry name" value="GAF domain-like"/>
    <property type="match status" value="1"/>
</dbReference>
<proteinExistence type="predicted"/>
<reference evidence="2 3" key="1">
    <citation type="journal article" date="2010" name="J. Bacteriol.">
        <title>Complete Genome Sequence of Cronobacter turicensis LMG 23827, a foodborne pathogen causing deaths in neonates.</title>
        <authorList>
            <person name="Stephan R."/>
            <person name="Lehner A."/>
            <person name="Tischler P."/>
            <person name="Rattei T."/>
        </authorList>
    </citation>
    <scope>NUCLEOTIDE SEQUENCE [LARGE SCALE GENOMIC DNA]</scope>
    <source>
        <strain evidence="3">DSM 18703 / CCUG 55852 / LMG 23827 / z3032</strain>
    </source>
</reference>
<sequence>MLLTRREYMKFPGIPENEEERLKSLYMMDLLDTRDDERFERLTRVAKKLFQVPVALISLLDRDRQWLLACQGLNTRETTRDVSFCGHAILQEGPFIVNDARLDARFHDNPLVTGEPFIRFYAGYPVRLPDGAVVGTLCIIDGTPRDFSDEDIATLKDLAFIVEDEFHVISMAMTDSLTGIPNRRGFYRSGEKRFSALQENTEPFSILYFDLDRFKPINDLWGHAEGDEVLKVFASQLRQHLGPKDIAGRLGGDEFAVLLTRERDTQPFLNNLRASLDAHNQRAGKPYNINYSYGMLHRDSGSYDSLLEMIKESDNVMYSEKRRKRIE</sequence>
<dbReference type="PANTHER" id="PTHR43102:SF2">
    <property type="entry name" value="GAF DOMAIN-CONTAINING PROTEIN"/>
    <property type="match status" value="1"/>
</dbReference>
<dbReference type="HOGENOM" id="CLU_000445_11_32_6"/>
<dbReference type="PANTHER" id="PTHR43102">
    <property type="entry name" value="SLR1143 PROTEIN"/>
    <property type="match status" value="1"/>
</dbReference>
<dbReference type="Pfam" id="PF00990">
    <property type="entry name" value="GGDEF"/>
    <property type="match status" value="1"/>
</dbReference>
<dbReference type="InterPro" id="IPR029787">
    <property type="entry name" value="Nucleotide_cyclase"/>
</dbReference>
<dbReference type="InterPro" id="IPR029016">
    <property type="entry name" value="GAF-like_dom_sf"/>
</dbReference>
<organism evidence="2 3">
    <name type="scientific">Cronobacter turicensis (strain DSM 18703 / CCUG 55852 / LMG 23827 / z3032)</name>
    <dbReference type="NCBI Taxonomy" id="693216"/>
    <lineage>
        <taxon>Bacteria</taxon>
        <taxon>Pseudomonadati</taxon>
        <taxon>Pseudomonadota</taxon>
        <taxon>Gammaproteobacteria</taxon>
        <taxon>Enterobacterales</taxon>
        <taxon>Enterobacteriaceae</taxon>
        <taxon>Cronobacter</taxon>
    </lineage>
</organism>
<accession>C9XUW9</accession>
<evidence type="ECO:0000259" key="1">
    <source>
        <dbReference type="PROSITE" id="PS50887"/>
    </source>
</evidence>